<reference evidence="1 2" key="1">
    <citation type="submission" date="2015-09" db="EMBL/GenBank/DDBJ databases">
        <title>Draft genome sequence of Alicyclobacillus ferrooxydans DSM 22381.</title>
        <authorList>
            <person name="Hemp J."/>
        </authorList>
    </citation>
    <scope>NUCLEOTIDE SEQUENCE [LARGE SCALE GENOMIC DNA]</scope>
    <source>
        <strain evidence="1 2">TC-34</strain>
    </source>
</reference>
<dbReference type="PATRIC" id="fig|471514.4.peg.2878"/>
<dbReference type="EMBL" id="LJCO01000011">
    <property type="protein sequence ID" value="KPV45300.1"/>
    <property type="molecule type" value="Genomic_DNA"/>
</dbReference>
<accession>A0A0P9CIS5</accession>
<dbReference type="Proteomes" id="UP000050482">
    <property type="component" value="Unassembled WGS sequence"/>
</dbReference>
<proteinExistence type="predicted"/>
<organism evidence="1 2">
    <name type="scientific">Alicyclobacillus ferrooxydans</name>
    <dbReference type="NCBI Taxonomy" id="471514"/>
    <lineage>
        <taxon>Bacteria</taxon>
        <taxon>Bacillati</taxon>
        <taxon>Bacillota</taxon>
        <taxon>Bacilli</taxon>
        <taxon>Bacillales</taxon>
        <taxon>Alicyclobacillaceae</taxon>
        <taxon>Alicyclobacillus</taxon>
    </lineage>
</organism>
<evidence type="ECO:0000313" key="2">
    <source>
        <dbReference type="Proteomes" id="UP000050482"/>
    </source>
</evidence>
<protein>
    <submittedName>
        <fullName evidence="1">Uncharacterized protein</fullName>
    </submittedName>
</protein>
<gene>
    <name evidence="1" type="ORF">AN477_02740</name>
</gene>
<keyword evidence="2" id="KW-1185">Reference proteome</keyword>
<dbReference type="AlphaFoldDB" id="A0A0P9CIS5"/>
<sequence>MDNWVYFAGLYGSKFEAYCAVMWIEADERIRGTTQPTEVQVYQTRHGKFGVRFRKAEDHTLSQSVRTTY</sequence>
<evidence type="ECO:0000313" key="1">
    <source>
        <dbReference type="EMBL" id="KPV45300.1"/>
    </source>
</evidence>
<dbReference type="RefSeq" id="WP_054967636.1">
    <property type="nucleotide sequence ID" value="NZ_LJCO01000011.1"/>
</dbReference>
<dbReference type="OrthoDB" id="2376918at2"/>
<comment type="caution">
    <text evidence="1">The sequence shown here is derived from an EMBL/GenBank/DDBJ whole genome shotgun (WGS) entry which is preliminary data.</text>
</comment>
<name>A0A0P9CIS5_9BACL</name>